<dbReference type="GO" id="GO:1990165">
    <property type="term" value="F:single-strand break-containing DNA binding"/>
    <property type="evidence" value="ECO:0007669"/>
    <property type="project" value="TreeGrafter"/>
</dbReference>
<dbReference type="InterPro" id="IPR036265">
    <property type="entry name" value="HIT-like_sf"/>
</dbReference>
<dbReference type="OrthoDB" id="3512845at2759"/>
<dbReference type="AlphaFoldDB" id="S9VXR9"/>
<dbReference type="EMBL" id="ATMH01003168">
    <property type="protein sequence ID" value="EPY31856.1"/>
    <property type="molecule type" value="Genomic_DNA"/>
</dbReference>
<dbReference type="GO" id="GO:0003725">
    <property type="term" value="F:double-stranded RNA binding"/>
    <property type="evidence" value="ECO:0007669"/>
    <property type="project" value="TreeGrafter"/>
</dbReference>
<dbReference type="SUPFAM" id="SSF54197">
    <property type="entry name" value="HIT-like"/>
    <property type="match status" value="1"/>
</dbReference>
<protein>
    <submittedName>
        <fullName evidence="2">Aprataxin</fullName>
    </submittedName>
</protein>
<evidence type="ECO:0000313" key="3">
    <source>
        <dbReference type="Proteomes" id="UP000015354"/>
    </source>
</evidence>
<keyword evidence="3" id="KW-1185">Reference proteome</keyword>
<organism evidence="2 3">
    <name type="scientific">Strigomonas culicis</name>
    <dbReference type="NCBI Taxonomy" id="28005"/>
    <lineage>
        <taxon>Eukaryota</taxon>
        <taxon>Discoba</taxon>
        <taxon>Euglenozoa</taxon>
        <taxon>Kinetoplastea</taxon>
        <taxon>Metakinetoplastina</taxon>
        <taxon>Trypanosomatida</taxon>
        <taxon>Trypanosomatidae</taxon>
        <taxon>Strigomonadinae</taxon>
        <taxon>Strigomonas</taxon>
    </lineage>
</organism>
<dbReference type="PANTHER" id="PTHR12486:SF4">
    <property type="entry name" value="APRATAXIN"/>
    <property type="match status" value="1"/>
</dbReference>
<dbReference type="GO" id="GO:0005634">
    <property type="term" value="C:nucleus"/>
    <property type="evidence" value="ECO:0007669"/>
    <property type="project" value="TreeGrafter"/>
</dbReference>
<evidence type="ECO:0000313" key="2">
    <source>
        <dbReference type="EMBL" id="EPY31856.1"/>
    </source>
</evidence>
<dbReference type="GO" id="GO:0000012">
    <property type="term" value="P:single strand break repair"/>
    <property type="evidence" value="ECO:0007669"/>
    <property type="project" value="TreeGrafter"/>
</dbReference>
<accession>S9VXR9</accession>
<dbReference type="InterPro" id="IPR032566">
    <property type="entry name" value="Znf-C2HE"/>
</dbReference>
<proteinExistence type="predicted"/>
<dbReference type="GO" id="GO:0033699">
    <property type="term" value="F:DNA 5'-adenosine monophosphate hydrolase activity"/>
    <property type="evidence" value="ECO:0007669"/>
    <property type="project" value="TreeGrafter"/>
</dbReference>
<dbReference type="PANTHER" id="PTHR12486">
    <property type="entry name" value="APRATAXIN-RELATED"/>
    <property type="match status" value="1"/>
</dbReference>
<dbReference type="GO" id="GO:0030983">
    <property type="term" value="F:mismatched DNA binding"/>
    <property type="evidence" value="ECO:0007669"/>
    <property type="project" value="TreeGrafter"/>
</dbReference>
<sequence>MQAVADRYMDFLRRAEPSVYRRRRYLTGFHALPSLAPLHMHLLTMDLDSPCLKSKKHYNSFATFFFLTQPRVLSELQQRGYVGINQSVKELRQMEGQPMTCMWCGAPLKNMPAVKAHLPSCQQNQSLEP</sequence>
<dbReference type="Gene3D" id="3.30.428.10">
    <property type="entry name" value="HIT-like"/>
    <property type="match status" value="1"/>
</dbReference>
<dbReference type="Pfam" id="PF16278">
    <property type="entry name" value="zf-C2HE"/>
    <property type="match status" value="1"/>
</dbReference>
<feature type="domain" description="Aprataxin C2HE/C2H2/C2HC zinc finger" evidence="1">
    <location>
        <begin position="63"/>
        <end position="120"/>
    </location>
</feature>
<evidence type="ECO:0000259" key="1">
    <source>
        <dbReference type="Pfam" id="PF16278"/>
    </source>
</evidence>
<comment type="caution">
    <text evidence="2">The sequence shown here is derived from an EMBL/GenBank/DDBJ whole genome shotgun (WGS) entry which is preliminary data.</text>
</comment>
<reference evidence="2 3" key="1">
    <citation type="journal article" date="2013" name="PLoS ONE">
        <title>Predicting the Proteins of Angomonas deanei, Strigomonas culicis and Their Respective Endosymbionts Reveals New Aspects of the Trypanosomatidae Family.</title>
        <authorList>
            <person name="Motta M.C."/>
            <person name="Martins A.C."/>
            <person name="de Souza S.S."/>
            <person name="Catta-Preta C.M."/>
            <person name="Silva R."/>
            <person name="Klein C.C."/>
            <person name="de Almeida L.G."/>
            <person name="de Lima Cunha O."/>
            <person name="Ciapina L.P."/>
            <person name="Brocchi M."/>
            <person name="Colabardini A.C."/>
            <person name="de Araujo Lima B."/>
            <person name="Machado C.R."/>
            <person name="de Almeida Soares C.M."/>
            <person name="Probst C.M."/>
            <person name="de Menezes C.B."/>
            <person name="Thompson C.E."/>
            <person name="Bartholomeu D.C."/>
            <person name="Gradia D.F."/>
            <person name="Pavoni D.P."/>
            <person name="Grisard E.C."/>
            <person name="Fantinatti-Garboggini F."/>
            <person name="Marchini F.K."/>
            <person name="Rodrigues-Luiz G.F."/>
            <person name="Wagner G."/>
            <person name="Goldman G.H."/>
            <person name="Fietto J.L."/>
            <person name="Elias M.C."/>
            <person name="Goldman M.H."/>
            <person name="Sagot M.F."/>
            <person name="Pereira M."/>
            <person name="Stoco P.H."/>
            <person name="de Mendonca-Neto R.P."/>
            <person name="Teixeira S.M."/>
            <person name="Maciel T.E."/>
            <person name="de Oliveira Mendes T.A."/>
            <person name="Urmenyi T.P."/>
            <person name="de Souza W."/>
            <person name="Schenkman S."/>
            <person name="de Vasconcelos A.T."/>
        </authorList>
    </citation>
    <scope>NUCLEOTIDE SEQUENCE [LARGE SCALE GENOMIC DNA]</scope>
</reference>
<name>S9VXR9_9TRYP</name>
<dbReference type="Pfam" id="PF11969">
    <property type="entry name" value="DcpS_C"/>
    <property type="match status" value="1"/>
</dbReference>
<dbReference type="Proteomes" id="UP000015354">
    <property type="component" value="Unassembled WGS sequence"/>
</dbReference>
<dbReference type="GO" id="GO:0003697">
    <property type="term" value="F:single-stranded DNA binding"/>
    <property type="evidence" value="ECO:0007669"/>
    <property type="project" value="TreeGrafter"/>
</dbReference>
<gene>
    <name evidence="2" type="ORF">STCU_03168</name>
</gene>